<feature type="domain" description="Glycosyl-hydrolase 97 N-terminal" evidence="5">
    <location>
        <begin position="30"/>
        <end position="270"/>
    </location>
</feature>
<dbReference type="InterPro" id="IPR052720">
    <property type="entry name" value="Glycosyl_hydrolase_97"/>
</dbReference>
<proteinExistence type="predicted"/>
<dbReference type="Proteomes" id="UP001166021">
    <property type="component" value="Unassembled WGS sequence"/>
</dbReference>
<dbReference type="GO" id="GO:0016787">
    <property type="term" value="F:hydrolase activity"/>
    <property type="evidence" value="ECO:0007669"/>
    <property type="project" value="UniProtKB-KW"/>
</dbReference>
<keyword evidence="3" id="KW-0106">Calcium</keyword>
<dbReference type="InterPro" id="IPR014718">
    <property type="entry name" value="GH-type_carb-bd"/>
</dbReference>
<evidence type="ECO:0000313" key="8">
    <source>
        <dbReference type="Proteomes" id="UP001166021"/>
    </source>
</evidence>
<dbReference type="InterPro" id="IPR017853">
    <property type="entry name" value="GH"/>
</dbReference>
<comment type="cofactor">
    <cofactor evidence="1">
        <name>Ca(2+)</name>
        <dbReference type="ChEBI" id="CHEBI:29108"/>
    </cofactor>
</comment>
<sequence length="635" mass="71971">MRKSIFYVLQLVIIMNMFSCNTNKGDVVFVEGPSGNLSLKVEKEGPDLSLLISKKEEIMVKIELDTIIKDTTVFGKDYNIGKIEFSSENNDWKPVYGERKEIKDSYNQIIIPIISEQGTGKEIKVICRVYDEGIAFRYLFNAKNFENINLSKETTSFSFDNDYSAWVTSNVQGLYTKTNINNISNTVERPLVIKKSDSSYLAIGEAGLVEYARAKLKKDPQRTNTLLIDLEGEVNLKKAGYVSPWRYVIVGNSPGQLLENNYLLENLNKPNKLEDISWIRPGKVIREVTLTTKGGLACVDFAVKHNLQYVEFDAGWYGHEYEDSEDATTITVDPKRSPGPLDLHKVIAYGKERGIGILLYINQRAMSKQLDEALSLYESWGIAGVKYGFVNVGSQESTIWLHEAVRKAAKHHLMVDIHDEYRPTGFSRTYPNLITQEGIRGDEESPSVSQSITTLFTRMLAGAGDNTNCYLASRVSEKMGGKTAQMAKSIMLYSPWQFLYWYDRPPNSPHKVGGAGDNDIILKEENGFEFFDHLPVVWDETKVLESHMENYATVVRKKGETWFLGSLAANQERSLNLNFDFLDNNSKYVATIYSQGTKELNSNTVSIEKLEIDKKFIFNKKLKKDSGLAMIIRKK</sequence>
<evidence type="ECO:0000256" key="1">
    <source>
        <dbReference type="ARBA" id="ARBA00001913"/>
    </source>
</evidence>
<dbReference type="PANTHER" id="PTHR35803:SF3">
    <property type="entry name" value="ALPHA-GLUCOSIDASE"/>
    <property type="match status" value="1"/>
</dbReference>
<dbReference type="PANTHER" id="PTHR35803">
    <property type="entry name" value="GLUCAN 1,4-ALPHA-GLUCOSIDASE SUSB-RELATED"/>
    <property type="match status" value="1"/>
</dbReference>
<accession>A0ABR7UZ59</accession>
<dbReference type="SUPFAM" id="SSF51445">
    <property type="entry name" value="(Trans)glycosidases"/>
    <property type="match status" value="1"/>
</dbReference>
<dbReference type="InterPro" id="IPR029483">
    <property type="entry name" value="GH97_C"/>
</dbReference>
<evidence type="ECO:0000259" key="5">
    <source>
        <dbReference type="Pfam" id="PF14508"/>
    </source>
</evidence>
<dbReference type="Pfam" id="PF14509">
    <property type="entry name" value="GH97_C"/>
    <property type="match status" value="1"/>
</dbReference>
<dbReference type="InterPro" id="IPR019563">
    <property type="entry name" value="GH97_catalytic"/>
</dbReference>
<dbReference type="EMBL" id="JABTCF010000004">
    <property type="protein sequence ID" value="MBD0777818.1"/>
    <property type="molecule type" value="Genomic_DNA"/>
</dbReference>
<evidence type="ECO:0000256" key="2">
    <source>
        <dbReference type="ARBA" id="ARBA00011245"/>
    </source>
</evidence>
<dbReference type="Pfam" id="PF14508">
    <property type="entry name" value="GH97_N"/>
    <property type="match status" value="1"/>
</dbReference>
<dbReference type="Gene3D" id="2.70.98.10">
    <property type="match status" value="1"/>
</dbReference>
<evidence type="ECO:0000256" key="3">
    <source>
        <dbReference type="ARBA" id="ARBA00022837"/>
    </source>
</evidence>
<feature type="domain" description="Glycosyl-hydrolase 97 catalytic" evidence="4">
    <location>
        <begin position="292"/>
        <end position="439"/>
    </location>
</feature>
<keyword evidence="8" id="KW-1185">Reference proteome</keyword>
<evidence type="ECO:0000259" key="4">
    <source>
        <dbReference type="Pfam" id="PF10566"/>
    </source>
</evidence>
<dbReference type="Gene3D" id="3.20.20.70">
    <property type="entry name" value="Aldolase class I"/>
    <property type="match status" value="1"/>
</dbReference>
<name>A0ABR7UZ59_9FLAO</name>
<comment type="subunit">
    <text evidence="2">Monomer.</text>
</comment>
<reference evidence="7" key="1">
    <citation type="submission" date="2020-05" db="EMBL/GenBank/DDBJ databases">
        <title>The draft genome sequence of Maribacter sp. ANRC-HE7.</title>
        <authorList>
            <person name="Mu L."/>
        </authorList>
    </citation>
    <scope>NUCLEOTIDE SEQUENCE</scope>
    <source>
        <strain evidence="7">ANRC-HE7</strain>
    </source>
</reference>
<gene>
    <name evidence="7" type="ORF">HPE56_08435</name>
</gene>
<feature type="domain" description="Glycosyl-hydrolase 97 C-terminal oligomerisation" evidence="6">
    <location>
        <begin position="537"/>
        <end position="632"/>
    </location>
</feature>
<organism evidence="7 8">
    <name type="scientific">Maribacter aquimaris</name>
    <dbReference type="NCBI Taxonomy" id="2737171"/>
    <lineage>
        <taxon>Bacteria</taxon>
        <taxon>Pseudomonadati</taxon>
        <taxon>Bacteroidota</taxon>
        <taxon>Flavobacteriia</taxon>
        <taxon>Flavobacteriales</taxon>
        <taxon>Flavobacteriaceae</taxon>
        <taxon>Maribacter</taxon>
    </lineage>
</organism>
<dbReference type="InterPro" id="IPR029486">
    <property type="entry name" value="GH97_N"/>
</dbReference>
<comment type="caution">
    <text evidence="7">The sequence shown here is derived from an EMBL/GenBank/DDBJ whole genome shotgun (WGS) entry which is preliminary data.</text>
</comment>
<keyword evidence="7" id="KW-0378">Hydrolase</keyword>
<dbReference type="RefSeq" id="WP_188243332.1">
    <property type="nucleotide sequence ID" value="NZ_JABTCF010000004.1"/>
</dbReference>
<dbReference type="InterPro" id="IPR013785">
    <property type="entry name" value="Aldolase_TIM"/>
</dbReference>
<protein>
    <submittedName>
        <fullName evidence="7">Glycoside hydrolase family 97 catalytic domain-containing protein</fullName>
    </submittedName>
</protein>
<evidence type="ECO:0000313" key="7">
    <source>
        <dbReference type="EMBL" id="MBD0777818.1"/>
    </source>
</evidence>
<dbReference type="Pfam" id="PF10566">
    <property type="entry name" value="Glyco_hydro_97"/>
    <property type="match status" value="1"/>
</dbReference>
<evidence type="ECO:0000259" key="6">
    <source>
        <dbReference type="Pfam" id="PF14509"/>
    </source>
</evidence>